<dbReference type="EMBL" id="LCOJ01000037">
    <property type="protein sequence ID" value="KKU74347.1"/>
    <property type="molecule type" value="Genomic_DNA"/>
</dbReference>
<dbReference type="PANTHER" id="PTHR30627:SF1">
    <property type="entry name" value="PEPTIDOGLYCAN D,D-TRANSPEPTIDASE FTSI"/>
    <property type="match status" value="1"/>
</dbReference>
<dbReference type="SUPFAM" id="SSF56601">
    <property type="entry name" value="beta-lactamase/transpeptidase-like"/>
    <property type="match status" value="1"/>
</dbReference>
<evidence type="ECO:0000313" key="6">
    <source>
        <dbReference type="Proteomes" id="UP000034879"/>
    </source>
</evidence>
<name>A0A0G1SXZ3_9BACT</name>
<dbReference type="GO" id="GO:0005886">
    <property type="term" value="C:plasma membrane"/>
    <property type="evidence" value="ECO:0007669"/>
    <property type="project" value="TreeGrafter"/>
</dbReference>
<reference evidence="5 6" key="1">
    <citation type="journal article" date="2015" name="Nature">
        <title>rRNA introns, odd ribosomes, and small enigmatic genomes across a large radiation of phyla.</title>
        <authorList>
            <person name="Brown C.T."/>
            <person name="Hug L.A."/>
            <person name="Thomas B.C."/>
            <person name="Sharon I."/>
            <person name="Castelle C.J."/>
            <person name="Singh A."/>
            <person name="Wilkins M.J."/>
            <person name="Williams K.H."/>
            <person name="Banfield J.F."/>
        </authorList>
    </citation>
    <scope>NUCLEOTIDE SEQUENCE [LARGE SCALE GENOMIC DNA]</scope>
</reference>
<dbReference type="GO" id="GO:0008658">
    <property type="term" value="F:penicillin binding"/>
    <property type="evidence" value="ECO:0007669"/>
    <property type="project" value="InterPro"/>
</dbReference>
<proteinExistence type="predicted"/>
<keyword evidence="2" id="KW-0472">Membrane</keyword>
<dbReference type="PANTHER" id="PTHR30627">
    <property type="entry name" value="PEPTIDOGLYCAN D,D-TRANSPEPTIDASE"/>
    <property type="match status" value="1"/>
</dbReference>
<dbReference type="AlphaFoldDB" id="A0A0G1SXZ3"/>
<comment type="caution">
    <text evidence="5">The sequence shown here is derived from an EMBL/GenBank/DDBJ whole genome shotgun (WGS) entry which is preliminary data.</text>
</comment>
<dbReference type="GO" id="GO:0071555">
    <property type="term" value="P:cell wall organization"/>
    <property type="evidence" value="ECO:0007669"/>
    <property type="project" value="TreeGrafter"/>
</dbReference>
<dbReference type="InterPro" id="IPR001460">
    <property type="entry name" value="PCN-bd_Tpept"/>
</dbReference>
<protein>
    <submittedName>
        <fullName evidence="5">Penicillin-binding protein</fullName>
    </submittedName>
</protein>
<feature type="domain" description="Penicillin-binding protein transpeptidase" evidence="3">
    <location>
        <begin position="225"/>
        <end position="299"/>
    </location>
</feature>
<accession>A0A0G1SXZ3</accession>
<dbReference type="InterPro" id="IPR050515">
    <property type="entry name" value="Beta-lactam/transpept"/>
</dbReference>
<evidence type="ECO:0000313" key="5">
    <source>
        <dbReference type="EMBL" id="KKU74347.1"/>
    </source>
</evidence>
<evidence type="ECO:0000256" key="2">
    <source>
        <dbReference type="ARBA" id="ARBA00023136"/>
    </source>
</evidence>
<evidence type="ECO:0000256" key="1">
    <source>
        <dbReference type="ARBA" id="ARBA00004370"/>
    </source>
</evidence>
<evidence type="ECO:0000259" key="3">
    <source>
        <dbReference type="Pfam" id="PF00905"/>
    </source>
</evidence>
<dbReference type="Pfam" id="PF00905">
    <property type="entry name" value="Transpeptidase"/>
    <property type="match status" value="1"/>
</dbReference>
<dbReference type="InterPro" id="IPR005311">
    <property type="entry name" value="PBP_dimer"/>
</dbReference>
<dbReference type="Gene3D" id="3.40.710.10">
    <property type="entry name" value="DD-peptidase/beta-lactamase superfamily"/>
    <property type="match status" value="1"/>
</dbReference>
<dbReference type="Pfam" id="PF03717">
    <property type="entry name" value="PBP_dimer"/>
    <property type="match status" value="1"/>
</dbReference>
<evidence type="ECO:0000259" key="4">
    <source>
        <dbReference type="Pfam" id="PF03717"/>
    </source>
</evidence>
<dbReference type="InterPro" id="IPR012338">
    <property type="entry name" value="Beta-lactam/transpept-like"/>
</dbReference>
<gene>
    <name evidence="5" type="ORF">UY01_C0037G0002</name>
</gene>
<dbReference type="Proteomes" id="UP000034879">
    <property type="component" value="Unassembled WGS sequence"/>
</dbReference>
<feature type="domain" description="Penicillin-binding protein dimerisation" evidence="4">
    <location>
        <begin position="65"/>
        <end position="193"/>
    </location>
</feature>
<organism evidence="5 6">
    <name type="scientific">Candidatus Nomurabacteria bacterium GW2011_GWB1_47_6</name>
    <dbReference type="NCBI Taxonomy" id="1618749"/>
    <lineage>
        <taxon>Bacteria</taxon>
        <taxon>Candidatus Nomuraibacteriota</taxon>
    </lineage>
</organism>
<dbReference type="SUPFAM" id="SSF56519">
    <property type="entry name" value="Penicillin binding protein dimerisation domain"/>
    <property type="match status" value="1"/>
</dbReference>
<comment type="subcellular location">
    <subcellularLocation>
        <location evidence="1">Membrane</location>
    </subcellularLocation>
</comment>
<dbReference type="InterPro" id="IPR036138">
    <property type="entry name" value="PBP_dimer_sf"/>
</dbReference>
<sequence>MAMSNWRVNTFLVLLVLLAGGIGYRLFYLFATSGPELRQRAEAQYSNQQESAFRRGDIFIGDFSTQEKTLVATVKDFSYIYAVPKEIVDQTTTRQLLVEKLGLTVERVDNIFSKKEDEFEVLIKSPTAEQVELVKQTNLVGVRIGSEPRRYYPLGEQLAQTIGFVGHNEAGQKTGQYGVEAYYDSELGGREGPADDLVLTIDKNIQTFAAQALEELVKSMAATGGSIIVQDPQTGEILAMVGSPSFDPNNYQTAKLSQFVNVNIQSGFEPGSTFKAITMSGALDKKALTPTSTYTDTGVVDIAGYQIKNLPD</sequence>
<dbReference type="Gene3D" id="3.90.1310.10">
    <property type="entry name" value="Penicillin-binding protein 2a (Domain 2)"/>
    <property type="match status" value="1"/>
</dbReference>